<evidence type="ECO:0000313" key="1">
    <source>
        <dbReference type="EMBL" id="WWD10064.1"/>
    </source>
</evidence>
<dbReference type="EMBL" id="CP144091">
    <property type="protein sequence ID" value="WWD10064.1"/>
    <property type="molecule type" value="Genomic_DNA"/>
</dbReference>
<dbReference type="RefSeq" id="XP_066088031.1">
    <property type="nucleotide sequence ID" value="XM_066231934.1"/>
</dbReference>
<dbReference type="AlphaFoldDB" id="A0AAX4KVE2"/>
<dbReference type="Proteomes" id="UP001358614">
    <property type="component" value="Chromosome 3"/>
</dbReference>
<keyword evidence="2" id="KW-1185">Reference proteome</keyword>
<name>A0AAX4KVE2_9TREE</name>
<dbReference type="KEGG" id="ker:91106998"/>
<protein>
    <submittedName>
        <fullName evidence="1">Uncharacterized protein</fullName>
    </submittedName>
</protein>
<sequence>MVLGIYLNSPASDQESPIIIEDEIDLWTLSTAPKTIWKRSLKISELSPEFELSIPTFPYPIEAQGECSQSSLGLLNVPCLESISMSRITSAEEEEDPFGYSDILSSFPSTRRPSVSALDTDMDIEQCPPSPILRPTSCLRDSIDCLQLNAYPRTQMDMDMEDDDDYMSESSFGHSPCFHLYSDRISQFESPISDVGSESSLEELIITPFSDILNLPHYHHYIQDDYPSQPEDVGGEGYSQPRFGSGSYPTSPDCMGLGINFGSPSPSTTPSGPRQETLHEDVSMPMPAPVTIRGKSIDWSTFRINLLSNSDDTSLTSDTEEENIDVYMSDRSGGLQSSPITYYSPLCRN</sequence>
<accession>A0AAX4KVE2</accession>
<reference evidence="1 2" key="1">
    <citation type="submission" date="2024-01" db="EMBL/GenBank/DDBJ databases">
        <title>Comparative genomics of Cryptococcus and Kwoniella reveals pathogenesis evolution and contrasting modes of karyotype evolution via chromosome fusion or intercentromeric recombination.</title>
        <authorList>
            <person name="Coelho M.A."/>
            <person name="David-Palma M."/>
            <person name="Shea T."/>
            <person name="Bowers K."/>
            <person name="McGinley-Smith S."/>
            <person name="Mohammad A.W."/>
            <person name="Gnirke A."/>
            <person name="Yurkov A.M."/>
            <person name="Nowrousian M."/>
            <person name="Sun S."/>
            <person name="Cuomo C.A."/>
            <person name="Heitman J."/>
        </authorList>
    </citation>
    <scope>NUCLEOTIDE SEQUENCE [LARGE SCALE GENOMIC DNA]</scope>
    <source>
        <strain evidence="1 2">PYCC6329</strain>
    </source>
</reference>
<evidence type="ECO:0000313" key="2">
    <source>
        <dbReference type="Proteomes" id="UP001358614"/>
    </source>
</evidence>
<organism evidence="1 2">
    <name type="scientific">Kwoniella europaea PYCC6329</name>
    <dbReference type="NCBI Taxonomy" id="1423913"/>
    <lineage>
        <taxon>Eukaryota</taxon>
        <taxon>Fungi</taxon>
        <taxon>Dikarya</taxon>
        <taxon>Basidiomycota</taxon>
        <taxon>Agaricomycotina</taxon>
        <taxon>Tremellomycetes</taxon>
        <taxon>Tremellales</taxon>
        <taxon>Cryptococcaceae</taxon>
        <taxon>Kwoniella</taxon>
    </lineage>
</organism>
<proteinExistence type="predicted"/>
<dbReference type="GeneID" id="91106998"/>
<gene>
    <name evidence="1" type="ORF">V865_008197</name>
</gene>